<dbReference type="OrthoDB" id="1688193at2759"/>
<proteinExistence type="predicted"/>
<gene>
    <name evidence="1" type="ORF">GUJ93_ZPchr0012g20649</name>
</gene>
<organism evidence="1 2">
    <name type="scientific">Zizania palustris</name>
    <name type="common">Northern wild rice</name>
    <dbReference type="NCBI Taxonomy" id="103762"/>
    <lineage>
        <taxon>Eukaryota</taxon>
        <taxon>Viridiplantae</taxon>
        <taxon>Streptophyta</taxon>
        <taxon>Embryophyta</taxon>
        <taxon>Tracheophyta</taxon>
        <taxon>Spermatophyta</taxon>
        <taxon>Magnoliopsida</taxon>
        <taxon>Liliopsida</taxon>
        <taxon>Poales</taxon>
        <taxon>Poaceae</taxon>
        <taxon>BOP clade</taxon>
        <taxon>Oryzoideae</taxon>
        <taxon>Oryzeae</taxon>
        <taxon>Zizaniinae</taxon>
        <taxon>Zizania</taxon>
    </lineage>
</organism>
<keyword evidence="2" id="KW-1185">Reference proteome</keyword>
<protein>
    <submittedName>
        <fullName evidence="1">Uncharacterized protein</fullName>
    </submittedName>
</protein>
<dbReference type="EMBL" id="JAAALK010000080">
    <property type="protein sequence ID" value="KAG8095513.1"/>
    <property type="molecule type" value="Genomic_DNA"/>
</dbReference>
<dbReference type="AlphaFoldDB" id="A0A8J5WRM5"/>
<evidence type="ECO:0000313" key="2">
    <source>
        <dbReference type="Proteomes" id="UP000729402"/>
    </source>
</evidence>
<reference evidence="1" key="1">
    <citation type="journal article" date="2021" name="bioRxiv">
        <title>Whole Genome Assembly and Annotation of Northern Wild Rice, Zizania palustris L., Supports a Whole Genome Duplication in the Zizania Genus.</title>
        <authorList>
            <person name="Haas M."/>
            <person name="Kono T."/>
            <person name="Macchietto M."/>
            <person name="Millas R."/>
            <person name="McGilp L."/>
            <person name="Shao M."/>
            <person name="Duquette J."/>
            <person name="Hirsch C.N."/>
            <person name="Kimball J."/>
        </authorList>
    </citation>
    <scope>NUCLEOTIDE SEQUENCE</scope>
    <source>
        <tissue evidence="1">Fresh leaf tissue</tissue>
    </source>
</reference>
<accession>A0A8J5WRM5</accession>
<dbReference type="Proteomes" id="UP000729402">
    <property type="component" value="Unassembled WGS sequence"/>
</dbReference>
<evidence type="ECO:0000313" key="1">
    <source>
        <dbReference type="EMBL" id="KAG8095513.1"/>
    </source>
</evidence>
<sequence length="152" mass="17255">MMPPPIPSRSLPRPADCHAISDQPPTMLPLILNLKNFKFGLRIDGLLASVEAHVLRPPQLNYHDSGCEKNVLSKFGHWDMMNKDFSIDHVLPQLILKPEHVERALKPHYQDAMNILKPKDNELDRLIVILPDNNGSLNGDLKRICETDLRSV</sequence>
<name>A0A8J5WRM5_ZIZPA</name>
<reference evidence="1" key="2">
    <citation type="submission" date="2021-02" db="EMBL/GenBank/DDBJ databases">
        <authorList>
            <person name="Kimball J.A."/>
            <person name="Haas M.W."/>
            <person name="Macchietto M."/>
            <person name="Kono T."/>
            <person name="Duquette J."/>
            <person name="Shao M."/>
        </authorList>
    </citation>
    <scope>NUCLEOTIDE SEQUENCE</scope>
    <source>
        <tissue evidence="1">Fresh leaf tissue</tissue>
    </source>
</reference>
<comment type="caution">
    <text evidence="1">The sequence shown here is derived from an EMBL/GenBank/DDBJ whole genome shotgun (WGS) entry which is preliminary data.</text>
</comment>